<keyword evidence="2" id="KW-0805">Transcription regulation</keyword>
<dbReference type="CDD" id="cd06171">
    <property type="entry name" value="Sigma70_r4"/>
    <property type="match status" value="1"/>
</dbReference>
<accession>A0A7K1S627</accession>
<evidence type="ECO:0000256" key="2">
    <source>
        <dbReference type="ARBA" id="ARBA00023015"/>
    </source>
</evidence>
<evidence type="ECO:0000256" key="3">
    <source>
        <dbReference type="ARBA" id="ARBA00023082"/>
    </source>
</evidence>
<dbReference type="InterPro" id="IPR013324">
    <property type="entry name" value="RNA_pol_sigma_r3/r4-like"/>
</dbReference>
<dbReference type="InterPro" id="IPR007627">
    <property type="entry name" value="RNA_pol_sigma70_r2"/>
</dbReference>
<dbReference type="InterPro" id="IPR036388">
    <property type="entry name" value="WH-like_DNA-bd_sf"/>
</dbReference>
<organism evidence="7 8">
    <name type="scientific">Spirosoma arboris</name>
    <dbReference type="NCBI Taxonomy" id="2682092"/>
    <lineage>
        <taxon>Bacteria</taxon>
        <taxon>Pseudomonadati</taxon>
        <taxon>Bacteroidota</taxon>
        <taxon>Cytophagia</taxon>
        <taxon>Cytophagales</taxon>
        <taxon>Cytophagaceae</taxon>
        <taxon>Spirosoma</taxon>
    </lineage>
</organism>
<feature type="domain" description="RNA polymerase sigma factor 70 region 4 type 2" evidence="6">
    <location>
        <begin position="130"/>
        <end position="181"/>
    </location>
</feature>
<dbReference type="Gene3D" id="1.10.1740.10">
    <property type="match status" value="1"/>
</dbReference>
<dbReference type="Pfam" id="PF08281">
    <property type="entry name" value="Sigma70_r4_2"/>
    <property type="match status" value="1"/>
</dbReference>
<keyword evidence="8" id="KW-1185">Reference proteome</keyword>
<comment type="similarity">
    <text evidence="1">Belongs to the sigma-70 factor family. ECF subfamily.</text>
</comment>
<gene>
    <name evidence="7" type="ORF">GO755_03985</name>
</gene>
<dbReference type="EMBL" id="WPIN01000001">
    <property type="protein sequence ID" value="MVM29180.1"/>
    <property type="molecule type" value="Genomic_DNA"/>
</dbReference>
<keyword evidence="3" id="KW-0731">Sigma factor</keyword>
<dbReference type="SUPFAM" id="SSF88946">
    <property type="entry name" value="Sigma2 domain of RNA polymerase sigma factors"/>
    <property type="match status" value="1"/>
</dbReference>
<name>A0A7K1S627_9BACT</name>
<evidence type="ECO:0000313" key="8">
    <source>
        <dbReference type="Proteomes" id="UP000436006"/>
    </source>
</evidence>
<feature type="domain" description="RNA polymerase sigma-70 region 2" evidence="5">
    <location>
        <begin position="32"/>
        <end position="92"/>
    </location>
</feature>
<comment type="caution">
    <text evidence="7">The sequence shown here is derived from an EMBL/GenBank/DDBJ whole genome shotgun (WGS) entry which is preliminary data.</text>
</comment>
<dbReference type="Gene3D" id="1.10.10.10">
    <property type="entry name" value="Winged helix-like DNA-binding domain superfamily/Winged helix DNA-binding domain"/>
    <property type="match status" value="1"/>
</dbReference>
<reference evidence="7 8" key="1">
    <citation type="submission" date="2019-12" db="EMBL/GenBank/DDBJ databases">
        <title>Spirosoma sp. HMF4905 genome sequencing and assembly.</title>
        <authorList>
            <person name="Kang H."/>
            <person name="Cha I."/>
            <person name="Kim H."/>
            <person name="Joh K."/>
        </authorList>
    </citation>
    <scope>NUCLEOTIDE SEQUENCE [LARGE SCALE GENOMIC DNA]</scope>
    <source>
        <strain evidence="7 8">HMF4905</strain>
    </source>
</reference>
<dbReference type="InterPro" id="IPR013249">
    <property type="entry name" value="RNA_pol_sigma70_r4_t2"/>
</dbReference>
<dbReference type="Proteomes" id="UP000436006">
    <property type="component" value="Unassembled WGS sequence"/>
</dbReference>
<evidence type="ECO:0000313" key="7">
    <source>
        <dbReference type="EMBL" id="MVM29180.1"/>
    </source>
</evidence>
<dbReference type="GO" id="GO:0006352">
    <property type="term" value="P:DNA-templated transcription initiation"/>
    <property type="evidence" value="ECO:0007669"/>
    <property type="project" value="InterPro"/>
</dbReference>
<dbReference type="GO" id="GO:0016987">
    <property type="term" value="F:sigma factor activity"/>
    <property type="evidence" value="ECO:0007669"/>
    <property type="project" value="UniProtKB-KW"/>
</dbReference>
<sequence>MLKPITLEQSLPLDHVLWDAIREGDKASLGELYERYYRLLYRYGTRLISDTDLVEDTIQDVFITIWNNRQKLAIVKNSKAYLFTILRRGIHQKSKKDEFISDIDTTPDLAYTEGKDNYEDAEYEQWLVEKLSTVLKSLPQRQMDVILLRYYENFQTSEIATIMGITEKSVRNTLYKALTHLRVHIQPLDFILFIFLVLQTLGL</sequence>
<evidence type="ECO:0000259" key="5">
    <source>
        <dbReference type="Pfam" id="PF04542"/>
    </source>
</evidence>
<dbReference type="InterPro" id="IPR013325">
    <property type="entry name" value="RNA_pol_sigma_r2"/>
</dbReference>
<keyword evidence="4" id="KW-0804">Transcription</keyword>
<dbReference type="NCBIfam" id="TIGR02937">
    <property type="entry name" value="sigma70-ECF"/>
    <property type="match status" value="1"/>
</dbReference>
<evidence type="ECO:0000256" key="4">
    <source>
        <dbReference type="ARBA" id="ARBA00023163"/>
    </source>
</evidence>
<evidence type="ECO:0000259" key="6">
    <source>
        <dbReference type="Pfam" id="PF08281"/>
    </source>
</evidence>
<evidence type="ECO:0000256" key="1">
    <source>
        <dbReference type="ARBA" id="ARBA00010641"/>
    </source>
</evidence>
<dbReference type="SUPFAM" id="SSF88659">
    <property type="entry name" value="Sigma3 and sigma4 domains of RNA polymerase sigma factors"/>
    <property type="match status" value="1"/>
</dbReference>
<dbReference type="GO" id="GO:0003677">
    <property type="term" value="F:DNA binding"/>
    <property type="evidence" value="ECO:0007669"/>
    <property type="project" value="InterPro"/>
</dbReference>
<dbReference type="Pfam" id="PF04542">
    <property type="entry name" value="Sigma70_r2"/>
    <property type="match status" value="1"/>
</dbReference>
<dbReference type="InterPro" id="IPR014284">
    <property type="entry name" value="RNA_pol_sigma-70_dom"/>
</dbReference>
<dbReference type="AlphaFoldDB" id="A0A7K1S627"/>
<dbReference type="PANTHER" id="PTHR43133:SF46">
    <property type="entry name" value="RNA POLYMERASE SIGMA-70 FACTOR ECF SUBFAMILY"/>
    <property type="match status" value="1"/>
</dbReference>
<protein>
    <submittedName>
        <fullName evidence="7">Sigma-70 family RNA polymerase sigma factor</fullName>
    </submittedName>
</protein>
<proteinExistence type="inferred from homology"/>
<dbReference type="PANTHER" id="PTHR43133">
    <property type="entry name" value="RNA POLYMERASE ECF-TYPE SIGMA FACTO"/>
    <property type="match status" value="1"/>
</dbReference>
<dbReference type="InterPro" id="IPR039425">
    <property type="entry name" value="RNA_pol_sigma-70-like"/>
</dbReference>